<proteinExistence type="predicted"/>
<gene>
    <name evidence="1" type="ORF">E5329_10000</name>
</gene>
<reference evidence="1" key="1">
    <citation type="submission" date="2019-04" db="EMBL/GenBank/DDBJ databases">
        <title>Microbes associate with the intestines of laboratory mice.</title>
        <authorList>
            <person name="Navarre W."/>
            <person name="Wong E."/>
            <person name="Huang K."/>
            <person name="Tropini C."/>
            <person name="Ng K."/>
            <person name="Yu B."/>
        </authorList>
    </citation>
    <scope>NUCLEOTIDE SEQUENCE</scope>
    <source>
        <strain evidence="1">NM01_1-7b</strain>
    </source>
</reference>
<organism evidence="1 2">
    <name type="scientific">Petralouisia muris</name>
    <dbReference type="NCBI Taxonomy" id="3032872"/>
    <lineage>
        <taxon>Bacteria</taxon>
        <taxon>Bacillati</taxon>
        <taxon>Bacillota</taxon>
        <taxon>Clostridia</taxon>
        <taxon>Lachnospirales</taxon>
        <taxon>Lachnospiraceae</taxon>
        <taxon>Petralouisia</taxon>
    </lineage>
</organism>
<sequence length="130" mass="15486">MQLGDHLRNIRESRDLKQTDVAKATHISNKILSNYERNICYPTIDNLIELCRFYQISADYLLMLTDKKTEPKTVAHDFPISSDEKRVIQYYRRLNEENRDCIRGLMVSYYKEQKSDARSLPHLRENDFVL</sequence>
<name>A0AC61RXP6_9FIRM</name>
<keyword evidence="2" id="KW-1185">Reference proteome</keyword>
<accession>A0AC61RXP6</accession>
<dbReference type="EMBL" id="SRYA01000017">
    <property type="protein sequence ID" value="TGY96352.1"/>
    <property type="molecule type" value="Genomic_DNA"/>
</dbReference>
<evidence type="ECO:0000313" key="1">
    <source>
        <dbReference type="EMBL" id="TGY96352.1"/>
    </source>
</evidence>
<dbReference type="Proteomes" id="UP000304953">
    <property type="component" value="Unassembled WGS sequence"/>
</dbReference>
<evidence type="ECO:0000313" key="2">
    <source>
        <dbReference type="Proteomes" id="UP000304953"/>
    </source>
</evidence>
<protein>
    <submittedName>
        <fullName evidence="1">XRE family transcriptional regulator</fullName>
    </submittedName>
</protein>
<comment type="caution">
    <text evidence="1">The sequence shown here is derived from an EMBL/GenBank/DDBJ whole genome shotgun (WGS) entry which is preliminary data.</text>
</comment>